<dbReference type="GO" id="GO:0016765">
    <property type="term" value="F:transferase activity, transferring alkyl or aryl (other than methyl) groups"/>
    <property type="evidence" value="ECO:0007669"/>
    <property type="project" value="InterPro"/>
</dbReference>
<feature type="transmembrane region" description="Helical" evidence="6">
    <location>
        <begin position="237"/>
        <end position="258"/>
    </location>
</feature>
<dbReference type="GO" id="GO:0016020">
    <property type="term" value="C:membrane"/>
    <property type="evidence" value="ECO:0007669"/>
    <property type="project" value="UniProtKB-SubCell"/>
</dbReference>
<feature type="transmembrane region" description="Helical" evidence="6">
    <location>
        <begin position="471"/>
        <end position="494"/>
    </location>
</feature>
<reference evidence="7 8" key="1">
    <citation type="submission" date="2020-08" db="EMBL/GenBank/DDBJ databases">
        <title>Genomic Encyclopedia of Type Strains, Phase IV (KMG-IV): sequencing the most valuable type-strain genomes for metagenomic binning, comparative biology and taxonomic classification.</title>
        <authorList>
            <person name="Goeker M."/>
        </authorList>
    </citation>
    <scope>NUCLEOTIDE SEQUENCE [LARGE SCALE GENOMIC DNA]</scope>
    <source>
        <strain evidence="7 8">DSM 103725</strain>
    </source>
</reference>
<feature type="transmembrane region" description="Helical" evidence="6">
    <location>
        <begin position="330"/>
        <end position="351"/>
    </location>
</feature>
<dbReference type="NCBIfam" id="NF006088">
    <property type="entry name" value="PRK08238.1"/>
    <property type="match status" value="1"/>
</dbReference>
<comment type="subcellular location">
    <subcellularLocation>
        <location evidence="1">Membrane</location>
        <topology evidence="1">Multi-pass membrane protein</topology>
    </subcellularLocation>
</comment>
<dbReference type="Gene3D" id="3.40.50.1000">
    <property type="entry name" value="HAD superfamily/HAD-like"/>
    <property type="match status" value="1"/>
</dbReference>
<dbReference type="InterPro" id="IPR023214">
    <property type="entry name" value="HAD_sf"/>
</dbReference>
<dbReference type="Gene3D" id="1.10.357.140">
    <property type="entry name" value="UbiA prenyltransferase"/>
    <property type="match status" value="1"/>
</dbReference>
<gene>
    <name evidence="7" type="ORF">HNQ40_002588</name>
</gene>
<keyword evidence="2" id="KW-1003">Cell membrane</keyword>
<keyword evidence="7" id="KW-0808">Transferase</keyword>
<dbReference type="Pfam" id="PF01040">
    <property type="entry name" value="UbiA"/>
    <property type="match status" value="1"/>
</dbReference>
<name>A0A7X0H7M1_9BACT</name>
<evidence type="ECO:0000256" key="3">
    <source>
        <dbReference type="ARBA" id="ARBA00022692"/>
    </source>
</evidence>
<feature type="transmembrane region" description="Helical" evidence="6">
    <location>
        <begin position="307"/>
        <end position="323"/>
    </location>
</feature>
<keyword evidence="4 6" id="KW-1133">Transmembrane helix</keyword>
<sequence>MTIDADTSPKPGANDASAIGPSLYVDLDGTLIQSDLLIESAVGLVKADPASLWCVPGWLAQGRPMLKRQLAERAMPEASELPYRPEVLAYLREQRDQGRQLILATAADCPAAERVAEHLGLFDDVLATDGQTNLKGKAKLEAIRKHADGQPFAYMGDSSADEPIWAEADERLMAGGNEKLYQRVTSDGGACRAFEMQGPAWGALLAGMRPRQWVKNGLLLVPMLAGHAVTAGNLLSVFWGIVCFCLAASSIYLVNDTLDVHADRTHPTKSRRPIASGRLPIPTAIAAVPVLMGTALLFAAVFLPIEFLGWLVAYLVVTVLYSTTLRSRLLLDVITLAGLYALRIFAGGAVVQITPSFWLLTLSIFLFLSLGFLKRYAELRNMADEAATQPGEPARHTERGYLPEDRGLIQLMGVVSGYAGAVILCLYLNDPISKELYAKPAMLWPVVPLFVYWVSRIWLIAQRGHMNEDPVAWAVGDRVSWALVFGVMLLAMLASG</sequence>
<dbReference type="RefSeq" id="WP_184678276.1">
    <property type="nucleotide sequence ID" value="NZ_JACHGY010000001.1"/>
</dbReference>
<dbReference type="InterPro" id="IPR036412">
    <property type="entry name" value="HAD-like_sf"/>
</dbReference>
<feature type="transmembrane region" description="Helical" evidence="6">
    <location>
        <begin position="408"/>
        <end position="429"/>
    </location>
</feature>
<feature type="transmembrane region" description="Helical" evidence="6">
    <location>
        <begin position="279"/>
        <end position="301"/>
    </location>
</feature>
<dbReference type="AlphaFoldDB" id="A0A7X0H7M1"/>
<dbReference type="InterPro" id="IPR000537">
    <property type="entry name" value="UbiA_prenyltransferase"/>
</dbReference>
<dbReference type="Pfam" id="PF12710">
    <property type="entry name" value="HAD"/>
    <property type="match status" value="1"/>
</dbReference>
<dbReference type="Proteomes" id="UP000541810">
    <property type="component" value="Unassembled WGS sequence"/>
</dbReference>
<evidence type="ECO:0000256" key="6">
    <source>
        <dbReference type="SAM" id="Phobius"/>
    </source>
</evidence>
<keyword evidence="3 6" id="KW-0812">Transmembrane</keyword>
<evidence type="ECO:0000256" key="1">
    <source>
        <dbReference type="ARBA" id="ARBA00004141"/>
    </source>
</evidence>
<dbReference type="EMBL" id="JACHGY010000001">
    <property type="protein sequence ID" value="MBB6430782.1"/>
    <property type="molecule type" value="Genomic_DNA"/>
</dbReference>
<feature type="transmembrane region" description="Helical" evidence="6">
    <location>
        <begin position="441"/>
        <end position="459"/>
    </location>
</feature>
<keyword evidence="8" id="KW-1185">Reference proteome</keyword>
<keyword evidence="5 6" id="KW-0472">Membrane</keyword>
<dbReference type="InterPro" id="IPR044878">
    <property type="entry name" value="UbiA_sf"/>
</dbReference>
<evidence type="ECO:0000256" key="4">
    <source>
        <dbReference type="ARBA" id="ARBA00022989"/>
    </source>
</evidence>
<organism evidence="7 8">
    <name type="scientific">Algisphaera agarilytica</name>
    <dbReference type="NCBI Taxonomy" id="1385975"/>
    <lineage>
        <taxon>Bacteria</taxon>
        <taxon>Pseudomonadati</taxon>
        <taxon>Planctomycetota</taxon>
        <taxon>Phycisphaerae</taxon>
        <taxon>Phycisphaerales</taxon>
        <taxon>Phycisphaeraceae</taxon>
        <taxon>Algisphaera</taxon>
    </lineage>
</organism>
<dbReference type="SUPFAM" id="SSF56784">
    <property type="entry name" value="HAD-like"/>
    <property type="match status" value="1"/>
</dbReference>
<feature type="transmembrane region" description="Helical" evidence="6">
    <location>
        <begin position="357"/>
        <end position="373"/>
    </location>
</feature>
<evidence type="ECO:0000313" key="7">
    <source>
        <dbReference type="EMBL" id="MBB6430782.1"/>
    </source>
</evidence>
<proteinExistence type="predicted"/>
<evidence type="ECO:0000256" key="2">
    <source>
        <dbReference type="ARBA" id="ARBA00022475"/>
    </source>
</evidence>
<evidence type="ECO:0000313" key="8">
    <source>
        <dbReference type="Proteomes" id="UP000541810"/>
    </source>
</evidence>
<dbReference type="CDD" id="cd13963">
    <property type="entry name" value="PT_UbiA_2"/>
    <property type="match status" value="1"/>
</dbReference>
<evidence type="ECO:0000256" key="5">
    <source>
        <dbReference type="ARBA" id="ARBA00023136"/>
    </source>
</evidence>
<comment type="caution">
    <text evidence="7">The sequence shown here is derived from an EMBL/GenBank/DDBJ whole genome shotgun (WGS) entry which is preliminary data.</text>
</comment>
<accession>A0A7X0H7M1</accession>
<protein>
    <submittedName>
        <fullName evidence="7">4-hydroxybenzoate polyprenyltransferase</fullName>
    </submittedName>
</protein>